<keyword evidence="8" id="KW-1185">Reference proteome</keyword>
<sequence>MAATGDTGTRVRSKGRFRFVMAFSALSIVAFSSAFDATILGNALPVIAEDVGATSLESFWMTISFMLASVALQPVHTAFSDIFGRKPVLFLCCVLFTAGLIVFGLARSPAAIITGRTIQGMGGGGLEALSEVILTDLTTLKERPLYLGILSFFWATAGAVGPPVGGALAQYASWRWLAWINLPFMGIAMVLIPLFLTLQQDRSSASSKLRRVDWIGIALFIAAVTLLLVPLTCGGNAIAWNSAGTIVSLVIGGSCLVLFVFAESRAQEPMMPPRVINTPMLAATMLGSLLHGIAMWCILYYAPLFFESVFGHDPLQSAVDGFSFAFTATPAAILTAFLIDAVRRYLWGIALGWTLATSGAGAMTLLAVDASVTAGRALLVPAGLGLGMLYPALAMPVQPAVGADLAGVATGTLCFFRSLGMTLGLAIGSAVFSNRFAALLRDSGLADLDGFDSGARDAVGFIPHLREHDLSPADLLALRKVYAASFRSICVALSVVAGVGLLATVFIKDMSIESEDEGRQAFQTEAITREDTVEMAQD</sequence>
<proteinExistence type="predicted"/>
<organism evidence="7 8">
    <name type="scientific">Diplodia corticola</name>
    <dbReference type="NCBI Taxonomy" id="236234"/>
    <lineage>
        <taxon>Eukaryota</taxon>
        <taxon>Fungi</taxon>
        <taxon>Dikarya</taxon>
        <taxon>Ascomycota</taxon>
        <taxon>Pezizomycotina</taxon>
        <taxon>Dothideomycetes</taxon>
        <taxon>Dothideomycetes incertae sedis</taxon>
        <taxon>Botryosphaeriales</taxon>
        <taxon>Botryosphaeriaceae</taxon>
        <taxon>Diplodia</taxon>
    </lineage>
</organism>
<feature type="transmembrane region" description="Helical" evidence="5">
    <location>
        <begin position="19"/>
        <end position="39"/>
    </location>
</feature>
<feature type="transmembrane region" description="Helical" evidence="5">
    <location>
        <begin position="281"/>
        <end position="302"/>
    </location>
</feature>
<dbReference type="PROSITE" id="PS50850">
    <property type="entry name" value="MFS"/>
    <property type="match status" value="1"/>
</dbReference>
<evidence type="ECO:0000313" key="8">
    <source>
        <dbReference type="Proteomes" id="UP000183809"/>
    </source>
</evidence>
<feature type="transmembrane region" description="Helical" evidence="5">
    <location>
        <begin position="484"/>
        <end position="507"/>
    </location>
</feature>
<feature type="transmembrane region" description="Helical" evidence="5">
    <location>
        <begin position="346"/>
        <end position="368"/>
    </location>
</feature>
<evidence type="ECO:0000256" key="4">
    <source>
        <dbReference type="ARBA" id="ARBA00023136"/>
    </source>
</evidence>
<evidence type="ECO:0000256" key="3">
    <source>
        <dbReference type="ARBA" id="ARBA00022989"/>
    </source>
</evidence>
<evidence type="ECO:0000259" key="6">
    <source>
        <dbReference type="PROSITE" id="PS50850"/>
    </source>
</evidence>
<dbReference type="InterPro" id="IPR011701">
    <property type="entry name" value="MFS"/>
</dbReference>
<feature type="transmembrane region" description="Helical" evidence="5">
    <location>
        <begin position="214"/>
        <end position="232"/>
    </location>
</feature>
<protein>
    <submittedName>
        <fullName evidence="7">Mfs multidrug transporter</fullName>
    </submittedName>
</protein>
<dbReference type="RefSeq" id="XP_020134411.1">
    <property type="nucleotide sequence ID" value="XM_020275522.1"/>
</dbReference>
<dbReference type="OrthoDB" id="4139357at2759"/>
<feature type="transmembrane region" description="Helical" evidence="5">
    <location>
        <begin position="88"/>
        <end position="106"/>
    </location>
</feature>
<dbReference type="GO" id="GO:0022857">
    <property type="term" value="F:transmembrane transporter activity"/>
    <property type="evidence" value="ECO:0007669"/>
    <property type="project" value="InterPro"/>
</dbReference>
<evidence type="ECO:0000256" key="1">
    <source>
        <dbReference type="ARBA" id="ARBA00004141"/>
    </source>
</evidence>
<keyword evidence="3 5" id="KW-1133">Transmembrane helix</keyword>
<dbReference type="AlphaFoldDB" id="A0A1J9RE34"/>
<evidence type="ECO:0000313" key="7">
    <source>
        <dbReference type="EMBL" id="OJD38800.1"/>
    </source>
</evidence>
<dbReference type="InterPro" id="IPR036259">
    <property type="entry name" value="MFS_trans_sf"/>
</dbReference>
<dbReference type="EMBL" id="MNUE01000004">
    <property type="protein sequence ID" value="OJD38800.1"/>
    <property type="molecule type" value="Genomic_DNA"/>
</dbReference>
<dbReference type="PRINTS" id="PR01036">
    <property type="entry name" value="TCRTETB"/>
</dbReference>
<evidence type="ECO:0000256" key="2">
    <source>
        <dbReference type="ARBA" id="ARBA00022692"/>
    </source>
</evidence>
<dbReference type="PANTHER" id="PTHR23501:SF59">
    <property type="entry name" value="MAJOR FACILITATOR SUPERFAMILY (MFS) PROFILE DOMAIN-CONTAINING PROTEIN-RELATED"/>
    <property type="match status" value="1"/>
</dbReference>
<name>A0A1J9RE34_9PEZI</name>
<feature type="transmembrane region" description="Helical" evidence="5">
    <location>
        <begin position="176"/>
        <end position="198"/>
    </location>
</feature>
<comment type="subcellular location">
    <subcellularLocation>
        <location evidence="1">Membrane</location>
        <topology evidence="1">Multi-pass membrane protein</topology>
    </subcellularLocation>
</comment>
<gene>
    <name evidence="7" type="ORF">BKCO1_4000105</name>
</gene>
<dbReference type="GeneID" id="31015783"/>
<dbReference type="InterPro" id="IPR020846">
    <property type="entry name" value="MFS_dom"/>
</dbReference>
<comment type="caution">
    <text evidence="7">The sequence shown here is derived from an EMBL/GenBank/DDBJ whole genome shotgun (WGS) entry which is preliminary data.</text>
</comment>
<accession>A0A1J9RE34</accession>
<feature type="transmembrane region" description="Helical" evidence="5">
    <location>
        <begin position="374"/>
        <end position="393"/>
    </location>
</feature>
<dbReference type="PANTHER" id="PTHR23501">
    <property type="entry name" value="MAJOR FACILITATOR SUPERFAMILY"/>
    <property type="match status" value="1"/>
</dbReference>
<feature type="domain" description="Major facilitator superfamily (MFS) profile" evidence="6">
    <location>
        <begin position="22"/>
        <end position="515"/>
    </location>
</feature>
<dbReference type="SUPFAM" id="SSF103473">
    <property type="entry name" value="MFS general substrate transporter"/>
    <property type="match status" value="1"/>
</dbReference>
<dbReference type="Pfam" id="PF07690">
    <property type="entry name" value="MFS_1"/>
    <property type="match status" value="1"/>
</dbReference>
<keyword evidence="2 5" id="KW-0812">Transmembrane</keyword>
<feature type="transmembrane region" description="Helical" evidence="5">
    <location>
        <begin position="322"/>
        <end position="339"/>
    </location>
</feature>
<dbReference type="Proteomes" id="UP000183809">
    <property type="component" value="Unassembled WGS sequence"/>
</dbReference>
<evidence type="ECO:0000256" key="5">
    <source>
        <dbReference type="SAM" id="Phobius"/>
    </source>
</evidence>
<feature type="transmembrane region" description="Helical" evidence="5">
    <location>
        <begin position="238"/>
        <end position="261"/>
    </location>
</feature>
<keyword evidence="4 5" id="KW-0472">Membrane</keyword>
<feature type="transmembrane region" description="Helical" evidence="5">
    <location>
        <begin position="145"/>
        <end position="164"/>
    </location>
</feature>
<reference evidence="7 8" key="1">
    <citation type="submission" date="2016-10" db="EMBL/GenBank/DDBJ databases">
        <title>Proteomics and genomics reveal pathogen-plant mechanisms compatible with a hemibiotrophic lifestyle of Diplodia corticola.</title>
        <authorList>
            <person name="Fernandes I."/>
            <person name="De Jonge R."/>
            <person name="Van De Peer Y."/>
            <person name="Devreese B."/>
            <person name="Alves A."/>
            <person name="Esteves A.C."/>
        </authorList>
    </citation>
    <scope>NUCLEOTIDE SEQUENCE [LARGE SCALE GENOMIC DNA]</scope>
    <source>
        <strain evidence="7 8">CBS 112549</strain>
    </source>
</reference>
<dbReference type="GO" id="GO:0005886">
    <property type="term" value="C:plasma membrane"/>
    <property type="evidence" value="ECO:0007669"/>
    <property type="project" value="TreeGrafter"/>
</dbReference>
<dbReference type="Gene3D" id="1.20.1250.20">
    <property type="entry name" value="MFS general substrate transporter like domains"/>
    <property type="match status" value="2"/>
</dbReference>
<feature type="transmembrane region" description="Helical" evidence="5">
    <location>
        <begin position="405"/>
        <end position="432"/>
    </location>
</feature>